<dbReference type="GO" id="GO:0008270">
    <property type="term" value="F:zinc ion binding"/>
    <property type="evidence" value="ECO:0007669"/>
    <property type="project" value="UniProtKB-KW"/>
</dbReference>
<protein>
    <submittedName>
        <fullName evidence="5">KLLA0F12606p</fullName>
    </submittedName>
</protein>
<dbReference type="PaxDb" id="284590-Q6CK89"/>
<evidence type="ECO:0000313" key="5">
    <source>
        <dbReference type="EMBL" id="CAG98358.1"/>
    </source>
</evidence>
<dbReference type="AlphaFoldDB" id="Q6CK89"/>
<name>Q6CK89_KLULA</name>
<dbReference type="CDD" id="cd19677">
    <property type="entry name" value="UBR-box_UBR7"/>
    <property type="match status" value="1"/>
</dbReference>
<evidence type="ECO:0000256" key="1">
    <source>
        <dbReference type="ARBA" id="ARBA00022723"/>
    </source>
</evidence>
<keyword evidence="1" id="KW-0479">Metal-binding</keyword>
<dbReference type="GO" id="GO:0061630">
    <property type="term" value="F:ubiquitin protein ligase activity"/>
    <property type="evidence" value="ECO:0007669"/>
    <property type="project" value="InterPro"/>
</dbReference>
<evidence type="ECO:0000256" key="3">
    <source>
        <dbReference type="ARBA" id="ARBA00022833"/>
    </source>
</evidence>
<dbReference type="PANTHER" id="PTHR13513">
    <property type="entry name" value="E3 UBIQUITIN-PROTEIN LIGASE UBR7"/>
    <property type="match status" value="1"/>
</dbReference>
<gene>
    <name evidence="5" type="ORF">KLLA0_F12606g</name>
</gene>
<evidence type="ECO:0000259" key="4">
    <source>
        <dbReference type="SMART" id="SM00396"/>
    </source>
</evidence>
<accession>Q6CK89</accession>
<keyword evidence="6" id="KW-1185">Reference proteome</keyword>
<dbReference type="RefSeq" id="XP_455650.1">
    <property type="nucleotide sequence ID" value="XM_455650.1"/>
</dbReference>
<dbReference type="GO" id="GO:0005737">
    <property type="term" value="C:cytoplasm"/>
    <property type="evidence" value="ECO:0007669"/>
    <property type="project" value="TreeGrafter"/>
</dbReference>
<organism evidence="5 6">
    <name type="scientific">Kluyveromyces lactis (strain ATCC 8585 / CBS 2359 / DSM 70799 / NBRC 1267 / NRRL Y-1140 / WM37)</name>
    <name type="common">Yeast</name>
    <name type="synonym">Candida sphaerica</name>
    <dbReference type="NCBI Taxonomy" id="284590"/>
    <lineage>
        <taxon>Eukaryota</taxon>
        <taxon>Fungi</taxon>
        <taxon>Dikarya</taxon>
        <taxon>Ascomycota</taxon>
        <taxon>Saccharomycotina</taxon>
        <taxon>Saccharomycetes</taxon>
        <taxon>Saccharomycetales</taxon>
        <taxon>Saccharomycetaceae</taxon>
        <taxon>Kluyveromyces</taxon>
    </lineage>
</organism>
<dbReference type="InterPro" id="IPR003126">
    <property type="entry name" value="Znf_UBR"/>
</dbReference>
<keyword evidence="2" id="KW-0863">Zinc-finger</keyword>
<dbReference type="STRING" id="284590.Q6CK89"/>
<proteinExistence type="predicted"/>
<dbReference type="InParanoid" id="Q6CK89"/>
<reference evidence="5 6" key="1">
    <citation type="journal article" date="2004" name="Nature">
        <title>Genome evolution in yeasts.</title>
        <authorList>
            <consortium name="Genolevures"/>
            <person name="Dujon B."/>
            <person name="Sherman D."/>
            <person name="Fischer G."/>
            <person name="Durrens P."/>
            <person name="Casaregola S."/>
            <person name="Lafontaine I."/>
            <person name="de Montigny J."/>
            <person name="Marck C."/>
            <person name="Neuveglise C."/>
            <person name="Talla E."/>
            <person name="Goffard N."/>
            <person name="Frangeul L."/>
            <person name="Aigle M."/>
            <person name="Anthouard V."/>
            <person name="Babour A."/>
            <person name="Barbe V."/>
            <person name="Barnay S."/>
            <person name="Blanchin S."/>
            <person name="Beckerich J.M."/>
            <person name="Beyne E."/>
            <person name="Bleykasten C."/>
            <person name="Boisrame A."/>
            <person name="Boyer J."/>
            <person name="Cattolico L."/>
            <person name="Confanioleri F."/>
            <person name="de Daruvar A."/>
            <person name="Despons L."/>
            <person name="Fabre E."/>
            <person name="Fairhead C."/>
            <person name="Ferry-Dumazet H."/>
            <person name="Groppi A."/>
            <person name="Hantraye F."/>
            <person name="Hennequin C."/>
            <person name="Jauniaux N."/>
            <person name="Joyet P."/>
            <person name="Kachouri R."/>
            <person name="Kerrest A."/>
            <person name="Koszul R."/>
            <person name="Lemaire M."/>
            <person name="Lesur I."/>
            <person name="Ma L."/>
            <person name="Muller H."/>
            <person name="Nicaud J.M."/>
            <person name="Nikolski M."/>
            <person name="Oztas S."/>
            <person name="Ozier-Kalogeropoulos O."/>
            <person name="Pellenz S."/>
            <person name="Potier S."/>
            <person name="Richard G.F."/>
            <person name="Straub M.L."/>
            <person name="Suleau A."/>
            <person name="Swennene D."/>
            <person name="Tekaia F."/>
            <person name="Wesolowski-Louvel M."/>
            <person name="Westhof E."/>
            <person name="Wirth B."/>
            <person name="Zeniou-Meyer M."/>
            <person name="Zivanovic I."/>
            <person name="Bolotin-Fukuhara M."/>
            <person name="Thierry A."/>
            <person name="Bouchier C."/>
            <person name="Caudron B."/>
            <person name="Scarpelli C."/>
            <person name="Gaillardin C."/>
            <person name="Weissenbach J."/>
            <person name="Wincker P."/>
            <person name="Souciet J.L."/>
        </authorList>
    </citation>
    <scope>NUCLEOTIDE SEQUENCE [LARGE SCALE GENOMIC DNA]</scope>
    <source>
        <strain evidence="6">ATCC 8585 / CBS 2359 / DSM 70799 / NBRC 1267 / NRRL Y-1140 / WM37</strain>
    </source>
</reference>
<dbReference type="InterPro" id="IPR047506">
    <property type="entry name" value="UBR7-like_UBR-box"/>
</dbReference>
<dbReference type="KEGG" id="kla:KLLA0_F12606g"/>
<dbReference type="PANTHER" id="PTHR13513:SF9">
    <property type="entry name" value="E3 UBIQUITIN-PROTEIN LIGASE UBR7-RELATED"/>
    <property type="match status" value="1"/>
</dbReference>
<dbReference type="HOGENOM" id="CLU_025221_1_0_1"/>
<dbReference type="eggNOG" id="KOG2752">
    <property type="taxonomic scope" value="Eukaryota"/>
</dbReference>
<feature type="domain" description="UBR-type" evidence="4">
    <location>
        <begin position="29"/>
        <end position="99"/>
    </location>
</feature>
<sequence>MSEISVKEYVKRQEELEDEANKLMPYDPSHCTYSMGPIRQPIFACRTCNSIGVCYSCSIQCHSTCDLVELFDKRNFSCDCGTERQFEHGEKFTPCNIRKNTTPDIPDMSNRYGQNFKGLFCSCHREYDPNTTTTMLQCVLGLECNEDWFHDHCILGIEENPDPVTEDRKLPGFPELSSFEGFISWVCIDKYSSIFEKLLSHEACDKIIAHKVYRRDLVSDQNSEGMTLESTKKRGLEEMENSSGSYSLFLKEGYREEFKRLRDSLPEGDSLKSFFMHTAPFLTCEEKVYEPPEEQEQGSLVEMGETALAQNLSHQQTLASLVAFQQIKSKLTDFLRPFAENDKVVSESDIKQFFDTQKK</sequence>
<dbReference type="SMART" id="SM00396">
    <property type="entry name" value="ZnF_UBR1"/>
    <property type="match status" value="1"/>
</dbReference>
<dbReference type="Proteomes" id="UP000000598">
    <property type="component" value="Chromosome F"/>
</dbReference>
<dbReference type="Pfam" id="PF02207">
    <property type="entry name" value="zf-UBR"/>
    <property type="match status" value="1"/>
</dbReference>
<dbReference type="GeneID" id="2895802"/>
<dbReference type="OMA" id="DCGTERQ"/>
<evidence type="ECO:0000256" key="2">
    <source>
        <dbReference type="ARBA" id="ARBA00022771"/>
    </source>
</evidence>
<dbReference type="InterPro" id="IPR040204">
    <property type="entry name" value="UBR7"/>
</dbReference>
<keyword evidence="3" id="KW-0862">Zinc</keyword>
<dbReference type="EMBL" id="CR382126">
    <property type="protein sequence ID" value="CAG98358.1"/>
    <property type="molecule type" value="Genomic_DNA"/>
</dbReference>
<evidence type="ECO:0000313" key="6">
    <source>
        <dbReference type="Proteomes" id="UP000000598"/>
    </source>
</evidence>